<feature type="transmembrane region" description="Helical" evidence="10">
    <location>
        <begin position="388"/>
        <end position="410"/>
    </location>
</feature>
<proteinExistence type="predicted"/>
<comment type="caution">
    <text evidence="11">The sequence shown here is derived from an EMBL/GenBank/DDBJ whole genome shotgun (WGS) entry which is preliminary data.</text>
</comment>
<evidence type="ECO:0000256" key="7">
    <source>
        <dbReference type="ARBA" id="ARBA00023173"/>
    </source>
</evidence>
<evidence type="ECO:0000256" key="8">
    <source>
        <dbReference type="ARBA" id="ARBA00023214"/>
    </source>
</evidence>
<evidence type="ECO:0000256" key="3">
    <source>
        <dbReference type="ARBA" id="ARBA00022692"/>
    </source>
</evidence>
<dbReference type="CDD" id="cd00400">
    <property type="entry name" value="Voltage_gated_ClC"/>
    <property type="match status" value="1"/>
</dbReference>
<evidence type="ECO:0000313" key="13">
    <source>
        <dbReference type="Proteomes" id="UP000199541"/>
    </source>
</evidence>
<feature type="transmembrane region" description="Helical" evidence="10">
    <location>
        <begin position="84"/>
        <end position="105"/>
    </location>
</feature>
<keyword evidence="13" id="KW-1185">Reference proteome</keyword>
<feature type="transmembrane region" description="Helical" evidence="10">
    <location>
        <begin position="325"/>
        <end position="347"/>
    </location>
</feature>
<evidence type="ECO:0000256" key="4">
    <source>
        <dbReference type="ARBA" id="ARBA00022989"/>
    </source>
</evidence>
<feature type="transmembrane region" description="Helical" evidence="10">
    <location>
        <begin position="180"/>
        <end position="203"/>
    </location>
</feature>
<dbReference type="PANTHER" id="PTHR43427:SF6">
    <property type="entry name" value="CHLORIDE CHANNEL PROTEIN CLC-E"/>
    <property type="match status" value="1"/>
</dbReference>
<keyword evidence="5" id="KW-0406">Ion transport</keyword>
<keyword evidence="3 10" id="KW-0812">Transmembrane</keyword>
<evidence type="ECO:0000256" key="1">
    <source>
        <dbReference type="ARBA" id="ARBA00004141"/>
    </source>
</evidence>
<dbReference type="InterPro" id="IPR050368">
    <property type="entry name" value="ClC-type_chloride_channel"/>
</dbReference>
<comment type="subcellular location">
    <subcellularLocation>
        <location evidence="1">Membrane</location>
        <topology evidence="1">Multi-pass membrane protein</topology>
    </subcellularLocation>
</comment>
<dbReference type="PANTHER" id="PTHR43427">
    <property type="entry name" value="CHLORIDE CHANNEL PROTEIN CLC-E"/>
    <property type="match status" value="1"/>
</dbReference>
<evidence type="ECO:0000313" key="12">
    <source>
        <dbReference type="EMBL" id="SDX06036.1"/>
    </source>
</evidence>
<dbReference type="GO" id="GO:0005254">
    <property type="term" value="F:chloride channel activity"/>
    <property type="evidence" value="ECO:0007669"/>
    <property type="project" value="UniProtKB-KW"/>
</dbReference>
<keyword evidence="4 10" id="KW-1133">Transmembrane helix</keyword>
<accession>A0AAN4ZZY0</accession>
<dbReference type="Pfam" id="PF00654">
    <property type="entry name" value="Voltage_CLC"/>
    <property type="match status" value="1"/>
</dbReference>
<dbReference type="InterPro" id="IPR046342">
    <property type="entry name" value="CBS_dom_sf"/>
</dbReference>
<dbReference type="InterPro" id="IPR014743">
    <property type="entry name" value="Cl-channel_core"/>
</dbReference>
<sequence length="604" mass="63982">MTTDPQPTRSARPNRLLRATRLGRAEIRRLVRNREFAQIVLAALIGSFVGLLTVGLRDIVLALQSLNFGLIFGAHLSAQTAVDHWRLVLVPAVGGLILGLLTLALQKLRPTEIIDPIEANALYGGQLGFRDSARLTGLTIVSNACGASVGMEAGYSQFGAGIFASVGRFFHLRREDQRTMVSAGAAAAIAAAFNAPLAGAFYGFELIHSRYTTKLLAPVLAACLSSVLVARELRSDAPLFDVFGAFAVPHAYYMLFVLLGFAAAAVGILTMRLATTVERLLKATGLPGWARPAIGGLAVGLLAFGSPQILGSGHGAIDFHLKTQWALVPVFLLLIGKVLGSAISLGASFRGGLFSSSLFIGLLLGAVFADALGLIYPAVLPERTAFMLVGMGAAGAAIIGAPFTMVFLVLESTGDFMITLATLIGVLIASTTVRLTFGYSFSTWRFHLRGVPVRGAFDIGWISGLTAGRMMRTDARTVPLTIPLSELRASVPLGSTKTLFAVRSDGGYSGVIDVAAAHDPELTELAPHLVAEDLTTCRSCFILPGEDVQAVLDKFAEAQAETLPVVASAGNPQILGYLSEAYCLKRYAQELERRRRDDLGLGKA</sequence>
<evidence type="ECO:0000313" key="11">
    <source>
        <dbReference type="EMBL" id="GHE02166.1"/>
    </source>
</evidence>
<keyword evidence="2" id="KW-0813">Transport</keyword>
<gene>
    <name evidence="11" type="ORF">GCM10008024_20690</name>
    <name evidence="12" type="ORF">SAMN05444006_109124</name>
</gene>
<dbReference type="EMBL" id="FNOB01000009">
    <property type="protein sequence ID" value="SDX06036.1"/>
    <property type="molecule type" value="Genomic_DNA"/>
</dbReference>
<evidence type="ECO:0000256" key="6">
    <source>
        <dbReference type="ARBA" id="ARBA00023136"/>
    </source>
</evidence>
<feature type="transmembrane region" description="Helical" evidence="10">
    <location>
        <begin position="36"/>
        <end position="54"/>
    </location>
</feature>
<name>A0AAN4ZZY0_9RHOB</name>
<keyword evidence="8" id="KW-0868">Chloride</keyword>
<evidence type="ECO:0000256" key="10">
    <source>
        <dbReference type="SAM" id="Phobius"/>
    </source>
</evidence>
<reference evidence="11" key="1">
    <citation type="journal article" date="2014" name="Int. J. Syst. Evol. Microbiol.">
        <title>Complete genome sequence of Corynebacterium casei LMG S-19264T (=DSM 44701T), isolated from a smear-ripened cheese.</title>
        <authorList>
            <consortium name="US DOE Joint Genome Institute (JGI-PGF)"/>
            <person name="Walter F."/>
            <person name="Albersmeier A."/>
            <person name="Kalinowski J."/>
            <person name="Ruckert C."/>
        </authorList>
    </citation>
    <scope>NUCLEOTIDE SEQUENCE</scope>
    <source>
        <strain evidence="11">CGMCC 1.10859</strain>
    </source>
</reference>
<dbReference type="SUPFAM" id="SSF54631">
    <property type="entry name" value="CBS-domain pair"/>
    <property type="match status" value="1"/>
</dbReference>
<feature type="transmembrane region" description="Helical" evidence="10">
    <location>
        <begin position="416"/>
        <end position="437"/>
    </location>
</feature>
<feature type="transmembrane region" description="Helical" evidence="10">
    <location>
        <begin position="293"/>
        <end position="313"/>
    </location>
</feature>
<dbReference type="PRINTS" id="PR00762">
    <property type="entry name" value="CLCHANNEL"/>
</dbReference>
<feature type="transmembrane region" description="Helical" evidence="10">
    <location>
        <begin position="353"/>
        <end position="376"/>
    </location>
</feature>
<dbReference type="RefSeq" id="WP_051646243.1">
    <property type="nucleotide sequence ID" value="NZ_BNAB01000008.1"/>
</dbReference>
<keyword evidence="9" id="KW-0407">Ion channel</keyword>
<dbReference type="EMBL" id="BNAB01000008">
    <property type="protein sequence ID" value="GHE02166.1"/>
    <property type="molecule type" value="Genomic_DNA"/>
</dbReference>
<evidence type="ECO:0000256" key="9">
    <source>
        <dbReference type="ARBA" id="ARBA00023303"/>
    </source>
</evidence>
<dbReference type="GO" id="GO:0034707">
    <property type="term" value="C:chloride channel complex"/>
    <property type="evidence" value="ECO:0007669"/>
    <property type="project" value="UniProtKB-KW"/>
</dbReference>
<evidence type="ECO:0000256" key="2">
    <source>
        <dbReference type="ARBA" id="ARBA00022448"/>
    </source>
</evidence>
<dbReference type="Gene3D" id="1.10.3080.10">
    <property type="entry name" value="Clc chloride channel"/>
    <property type="match status" value="1"/>
</dbReference>
<dbReference type="InterPro" id="IPR001807">
    <property type="entry name" value="ClC"/>
</dbReference>
<reference evidence="11" key="3">
    <citation type="submission" date="2023-06" db="EMBL/GenBank/DDBJ databases">
        <authorList>
            <person name="Sun Q."/>
            <person name="Zhou Y."/>
        </authorList>
    </citation>
    <scope>NUCLEOTIDE SEQUENCE</scope>
    <source>
        <strain evidence="11">CGMCC 1.10859</strain>
    </source>
</reference>
<feature type="transmembrane region" description="Helical" evidence="10">
    <location>
        <begin position="252"/>
        <end position="273"/>
    </location>
</feature>
<evidence type="ECO:0000313" key="14">
    <source>
        <dbReference type="Proteomes" id="UP000634647"/>
    </source>
</evidence>
<dbReference type="SUPFAM" id="SSF81340">
    <property type="entry name" value="Clc chloride channel"/>
    <property type="match status" value="1"/>
</dbReference>
<reference evidence="12 13" key="2">
    <citation type="submission" date="2016-10" db="EMBL/GenBank/DDBJ databases">
        <authorList>
            <person name="Varghese N."/>
            <person name="Submissions S."/>
        </authorList>
    </citation>
    <scope>NUCLEOTIDE SEQUENCE [LARGE SCALE GENOMIC DNA]</scope>
    <source>
        <strain evidence="12 13">DSM 24802</strain>
    </source>
</reference>
<dbReference type="Proteomes" id="UP000199541">
    <property type="component" value="Unassembled WGS sequence"/>
</dbReference>
<keyword evidence="7" id="KW-0869">Chloride channel</keyword>
<dbReference type="Proteomes" id="UP000634647">
    <property type="component" value="Unassembled WGS sequence"/>
</dbReference>
<organism evidence="11 14">
    <name type="scientific">Allgaiera indica</name>
    <dbReference type="NCBI Taxonomy" id="765699"/>
    <lineage>
        <taxon>Bacteria</taxon>
        <taxon>Pseudomonadati</taxon>
        <taxon>Pseudomonadota</taxon>
        <taxon>Alphaproteobacteria</taxon>
        <taxon>Rhodobacterales</taxon>
        <taxon>Paracoccaceae</taxon>
        <taxon>Allgaiera</taxon>
    </lineage>
</organism>
<protein>
    <submittedName>
        <fullName evidence="11 12">Chloride channel protein</fullName>
    </submittedName>
</protein>
<dbReference type="AlphaFoldDB" id="A0AAN4ZZY0"/>
<keyword evidence="6 10" id="KW-0472">Membrane</keyword>
<evidence type="ECO:0000256" key="5">
    <source>
        <dbReference type="ARBA" id="ARBA00023065"/>
    </source>
</evidence>